<reference evidence="2" key="1">
    <citation type="submission" date="2021-05" db="EMBL/GenBank/DDBJ databases">
        <title>Comparative genomics of three Colletotrichum scovillei strains and genetic complementation revealed genes involved fungal growth and virulence on chili pepper.</title>
        <authorList>
            <person name="Hsieh D.-K."/>
            <person name="Chuang S.-C."/>
            <person name="Chen C.-Y."/>
            <person name="Chao Y.-T."/>
            <person name="Lu M.-Y.J."/>
            <person name="Lee M.-H."/>
            <person name="Shih M.-C."/>
        </authorList>
    </citation>
    <scope>NUCLEOTIDE SEQUENCE</scope>
    <source>
        <strain evidence="2">Coll-153</strain>
    </source>
</reference>
<sequence>MSFFLQPQGADFQKQAASEQRKPCRPSHAPG</sequence>
<organism evidence="2 3">
    <name type="scientific">Colletotrichum scovillei</name>
    <dbReference type="NCBI Taxonomy" id="1209932"/>
    <lineage>
        <taxon>Eukaryota</taxon>
        <taxon>Fungi</taxon>
        <taxon>Dikarya</taxon>
        <taxon>Ascomycota</taxon>
        <taxon>Pezizomycotina</taxon>
        <taxon>Sordariomycetes</taxon>
        <taxon>Hypocreomycetidae</taxon>
        <taxon>Glomerellales</taxon>
        <taxon>Glomerellaceae</taxon>
        <taxon>Colletotrichum</taxon>
        <taxon>Colletotrichum acutatum species complex</taxon>
    </lineage>
</organism>
<protein>
    <submittedName>
        <fullName evidence="2">Uncharacterized protein</fullName>
    </submittedName>
</protein>
<name>A0A9P7QZQ6_9PEZI</name>
<keyword evidence="3" id="KW-1185">Reference proteome</keyword>
<proteinExistence type="predicted"/>
<evidence type="ECO:0000313" key="2">
    <source>
        <dbReference type="EMBL" id="KAG7046968.1"/>
    </source>
</evidence>
<accession>A0A9P7QZQ6</accession>
<evidence type="ECO:0000313" key="3">
    <source>
        <dbReference type="Proteomes" id="UP000699042"/>
    </source>
</evidence>
<feature type="region of interest" description="Disordered" evidence="1">
    <location>
        <begin position="1"/>
        <end position="31"/>
    </location>
</feature>
<dbReference type="AlphaFoldDB" id="A0A9P7QZQ6"/>
<gene>
    <name evidence="2" type="ORF">JMJ77_015185</name>
</gene>
<comment type="caution">
    <text evidence="2">The sequence shown here is derived from an EMBL/GenBank/DDBJ whole genome shotgun (WGS) entry which is preliminary data.</text>
</comment>
<evidence type="ECO:0000256" key="1">
    <source>
        <dbReference type="SAM" id="MobiDB-lite"/>
    </source>
</evidence>
<dbReference type="Proteomes" id="UP000699042">
    <property type="component" value="Unassembled WGS sequence"/>
</dbReference>
<dbReference type="EMBL" id="JAESDN010000008">
    <property type="protein sequence ID" value="KAG7046968.1"/>
    <property type="molecule type" value="Genomic_DNA"/>
</dbReference>